<evidence type="ECO:0000313" key="1">
    <source>
        <dbReference type="EMBL" id="KRX46593.1"/>
    </source>
</evidence>
<dbReference type="EMBL" id="JYDJ01000055">
    <property type="protein sequence ID" value="KRX46593.1"/>
    <property type="molecule type" value="Genomic_DNA"/>
</dbReference>
<sequence>MIIIKCDILFTQYDKQRIYLYVPLTQFTQFISVNNEVLKNCKALYLDKTTILLIILKNNYYLICHILLSAVSYVIRKALPSVIVGKCATTEMNFKLKCETKFSPINKIDLFGNEFENRSRIVCPSSILSIPEEKKESSLIHTIFVQIAFYFRCLKVPFPAVFHSMIDSADRGYRFGFSKPATPHSLGRW</sequence>
<protein>
    <submittedName>
        <fullName evidence="1">Uncharacterized protein</fullName>
    </submittedName>
</protein>
<gene>
    <name evidence="1" type="ORF">T05_8257</name>
</gene>
<organism evidence="1 2">
    <name type="scientific">Trichinella murrelli</name>
    <dbReference type="NCBI Taxonomy" id="144512"/>
    <lineage>
        <taxon>Eukaryota</taxon>
        <taxon>Metazoa</taxon>
        <taxon>Ecdysozoa</taxon>
        <taxon>Nematoda</taxon>
        <taxon>Enoplea</taxon>
        <taxon>Dorylaimia</taxon>
        <taxon>Trichinellida</taxon>
        <taxon>Trichinellidae</taxon>
        <taxon>Trichinella</taxon>
    </lineage>
</organism>
<reference evidence="1 2" key="1">
    <citation type="submission" date="2015-01" db="EMBL/GenBank/DDBJ databases">
        <title>Evolution of Trichinella species and genotypes.</title>
        <authorList>
            <person name="Korhonen P.K."/>
            <person name="Edoardo P."/>
            <person name="Giuseppe L.R."/>
            <person name="Gasser R.B."/>
        </authorList>
    </citation>
    <scope>NUCLEOTIDE SEQUENCE [LARGE SCALE GENOMIC DNA]</scope>
    <source>
        <strain evidence="1">ISS417</strain>
    </source>
</reference>
<name>A0A0V0U5S0_9BILA</name>
<dbReference type="Proteomes" id="UP000055048">
    <property type="component" value="Unassembled WGS sequence"/>
</dbReference>
<keyword evidence="2" id="KW-1185">Reference proteome</keyword>
<proteinExistence type="predicted"/>
<accession>A0A0V0U5S0</accession>
<dbReference type="AlphaFoldDB" id="A0A0V0U5S0"/>
<comment type="caution">
    <text evidence="1">The sequence shown here is derived from an EMBL/GenBank/DDBJ whole genome shotgun (WGS) entry which is preliminary data.</text>
</comment>
<dbReference type="OrthoDB" id="10272859at2759"/>
<evidence type="ECO:0000313" key="2">
    <source>
        <dbReference type="Proteomes" id="UP000055048"/>
    </source>
</evidence>